<evidence type="ECO:0000313" key="2">
    <source>
        <dbReference type="EMBL" id="CUO69106.1"/>
    </source>
</evidence>
<dbReference type="InterPro" id="IPR003607">
    <property type="entry name" value="HD/PDEase_dom"/>
</dbReference>
<dbReference type="GO" id="GO:0016787">
    <property type="term" value="F:hydrolase activity"/>
    <property type="evidence" value="ECO:0007669"/>
    <property type="project" value="UniProtKB-KW"/>
</dbReference>
<accession>A0A174H6X1</accession>
<organism evidence="2 3">
    <name type="scientific">Clostridium disporicum</name>
    <dbReference type="NCBI Taxonomy" id="84024"/>
    <lineage>
        <taxon>Bacteria</taxon>
        <taxon>Bacillati</taxon>
        <taxon>Bacillota</taxon>
        <taxon>Clostridia</taxon>
        <taxon>Eubacteriales</taxon>
        <taxon>Clostridiaceae</taxon>
        <taxon>Clostridium</taxon>
    </lineage>
</organism>
<reference evidence="2 3" key="1">
    <citation type="submission" date="2015-09" db="EMBL/GenBank/DDBJ databases">
        <authorList>
            <consortium name="Pathogen Informatics"/>
        </authorList>
    </citation>
    <scope>NUCLEOTIDE SEQUENCE [LARGE SCALE GENOMIC DNA]</scope>
    <source>
        <strain evidence="2 3">2789STDY5834856</strain>
    </source>
</reference>
<protein>
    <submittedName>
        <fullName evidence="2">Metal dependent phosphohydrolase</fullName>
    </submittedName>
</protein>
<keyword evidence="2" id="KW-0378">Hydrolase</keyword>
<evidence type="ECO:0000313" key="3">
    <source>
        <dbReference type="Proteomes" id="UP000095594"/>
    </source>
</evidence>
<dbReference type="Gene3D" id="1.10.3210.10">
    <property type="entry name" value="Hypothetical protein af1432"/>
    <property type="match status" value="1"/>
</dbReference>
<dbReference type="Proteomes" id="UP000095594">
    <property type="component" value="Unassembled WGS sequence"/>
</dbReference>
<dbReference type="SUPFAM" id="SSF109604">
    <property type="entry name" value="HD-domain/PDEase-like"/>
    <property type="match status" value="1"/>
</dbReference>
<sequence length="255" mass="29884">MLVDREKALRAFNDYVEKYDINNEKIRLKTEHTYRVCELCEKIALSLKLSDEEVNIAWLTGLLHDVGRFEQVKRYGTFNDPKSVNHAKLGSEILFNDGIIRNFIEDMSEDNLIKCVIDNHNAYRIEEGISERYKTFCNILRDADKIDIFKVNAIIPAEEIYNVTNEELCSSEVTKEVLDNFKRRDTILRTLKKTAVDNVVGHISLIFGLVYDESIRTVERQGYLKELIEFKSENESTNKQFDEIRKIVREYIEEV</sequence>
<dbReference type="RefSeq" id="WP_055266279.1">
    <property type="nucleotide sequence ID" value="NZ_CABIXQ010000013.1"/>
</dbReference>
<proteinExistence type="predicted"/>
<name>A0A174H6X1_9CLOT</name>
<dbReference type="InterPro" id="IPR006674">
    <property type="entry name" value="HD_domain"/>
</dbReference>
<dbReference type="AlphaFoldDB" id="A0A174H6X1"/>
<feature type="domain" description="HD" evidence="1">
    <location>
        <begin position="31"/>
        <end position="147"/>
    </location>
</feature>
<dbReference type="OrthoDB" id="9797344at2"/>
<dbReference type="EMBL" id="CYZX01000013">
    <property type="protein sequence ID" value="CUO69106.1"/>
    <property type="molecule type" value="Genomic_DNA"/>
</dbReference>
<gene>
    <name evidence="2" type="ORF">ERS852471_02060</name>
</gene>
<dbReference type="Pfam" id="PF01966">
    <property type="entry name" value="HD"/>
    <property type="match status" value="1"/>
</dbReference>
<dbReference type="CDD" id="cd00077">
    <property type="entry name" value="HDc"/>
    <property type="match status" value="1"/>
</dbReference>
<evidence type="ECO:0000259" key="1">
    <source>
        <dbReference type="Pfam" id="PF01966"/>
    </source>
</evidence>